<dbReference type="eggNOG" id="COG2197">
    <property type="taxonomic scope" value="Bacteria"/>
</dbReference>
<keyword evidence="9" id="KW-1185">Reference proteome</keyword>
<dbReference type="PANTHER" id="PTHR45566:SF2">
    <property type="entry name" value="NARL SUBFAMILY"/>
    <property type="match status" value="1"/>
</dbReference>
<dbReference type="Gene3D" id="3.40.50.2300">
    <property type="match status" value="1"/>
</dbReference>
<dbReference type="CDD" id="cd17535">
    <property type="entry name" value="REC_NarL-like"/>
    <property type="match status" value="1"/>
</dbReference>
<dbReference type="CDD" id="cd06170">
    <property type="entry name" value="LuxR_C_like"/>
    <property type="match status" value="1"/>
</dbReference>
<evidence type="ECO:0000256" key="1">
    <source>
        <dbReference type="ARBA" id="ARBA00018672"/>
    </source>
</evidence>
<dbReference type="InterPro" id="IPR051015">
    <property type="entry name" value="EvgA-like"/>
</dbReference>
<dbReference type="HOGENOM" id="CLU_000445_90_10_9"/>
<organism evidence="8 9">
    <name type="scientific">Alkaliphilus metalliredigens (strain QYMF)</name>
    <dbReference type="NCBI Taxonomy" id="293826"/>
    <lineage>
        <taxon>Bacteria</taxon>
        <taxon>Bacillati</taxon>
        <taxon>Bacillota</taxon>
        <taxon>Clostridia</taxon>
        <taxon>Peptostreptococcales</taxon>
        <taxon>Natronincolaceae</taxon>
        <taxon>Alkaliphilus</taxon>
    </lineage>
</organism>
<name>A6TNJ5_ALKMQ</name>
<dbReference type="Proteomes" id="UP000001572">
    <property type="component" value="Chromosome"/>
</dbReference>
<evidence type="ECO:0000259" key="6">
    <source>
        <dbReference type="PROSITE" id="PS50043"/>
    </source>
</evidence>
<dbReference type="PROSITE" id="PS50110">
    <property type="entry name" value="RESPONSE_REGULATORY"/>
    <property type="match status" value="1"/>
</dbReference>
<gene>
    <name evidence="8" type="ordered locus">Amet_1584</name>
</gene>
<evidence type="ECO:0000313" key="9">
    <source>
        <dbReference type="Proteomes" id="UP000001572"/>
    </source>
</evidence>
<dbReference type="KEGG" id="amt:Amet_1584"/>
<feature type="domain" description="Response regulatory" evidence="7">
    <location>
        <begin position="7"/>
        <end position="123"/>
    </location>
</feature>
<dbReference type="SMART" id="SM00448">
    <property type="entry name" value="REC"/>
    <property type="match status" value="1"/>
</dbReference>
<dbReference type="AlphaFoldDB" id="A6TNJ5"/>
<evidence type="ECO:0000313" key="8">
    <source>
        <dbReference type="EMBL" id="ABR47763.1"/>
    </source>
</evidence>
<proteinExistence type="predicted"/>
<keyword evidence="3" id="KW-0238">DNA-binding</keyword>
<dbReference type="InterPro" id="IPR000792">
    <property type="entry name" value="Tscrpt_reg_LuxR_C"/>
</dbReference>
<dbReference type="Pfam" id="PF00196">
    <property type="entry name" value="GerE"/>
    <property type="match status" value="1"/>
</dbReference>
<feature type="modified residue" description="4-aspartylphosphate" evidence="5">
    <location>
        <position position="58"/>
    </location>
</feature>
<dbReference type="SUPFAM" id="SSF46894">
    <property type="entry name" value="C-terminal effector domain of the bipartite response regulators"/>
    <property type="match status" value="1"/>
</dbReference>
<dbReference type="EMBL" id="CP000724">
    <property type="protein sequence ID" value="ABR47763.1"/>
    <property type="molecule type" value="Genomic_DNA"/>
</dbReference>
<dbReference type="InterPro" id="IPR001789">
    <property type="entry name" value="Sig_transdc_resp-reg_receiver"/>
</dbReference>
<dbReference type="GO" id="GO:0003677">
    <property type="term" value="F:DNA binding"/>
    <property type="evidence" value="ECO:0007669"/>
    <property type="project" value="UniProtKB-KW"/>
</dbReference>
<evidence type="ECO:0000256" key="4">
    <source>
        <dbReference type="ARBA" id="ARBA00024867"/>
    </source>
</evidence>
<dbReference type="Pfam" id="PF00072">
    <property type="entry name" value="Response_reg"/>
    <property type="match status" value="1"/>
</dbReference>
<dbReference type="SUPFAM" id="SSF52172">
    <property type="entry name" value="CheY-like"/>
    <property type="match status" value="1"/>
</dbReference>
<dbReference type="GO" id="GO:0000160">
    <property type="term" value="P:phosphorelay signal transduction system"/>
    <property type="evidence" value="ECO:0007669"/>
    <property type="project" value="InterPro"/>
</dbReference>
<dbReference type="PANTHER" id="PTHR45566">
    <property type="entry name" value="HTH-TYPE TRANSCRIPTIONAL REGULATOR YHJB-RELATED"/>
    <property type="match status" value="1"/>
</dbReference>
<dbReference type="PRINTS" id="PR00038">
    <property type="entry name" value="HTHLUXR"/>
</dbReference>
<sequence>MEKKSVTILLVDDHAIVRYGIRSLIERNDGLKVCGEAGTLQEAYHKVSDLKPDIVLLDIKLPDGDGAAGCREIKKRVPDVKVIILTAYAEDSIILEAVKAGAEGYLLKDIDSKNIITAIRNVVGGKTSLANEAISKVLNEVKQNCSGEDDLTSQDKSILELISQGKSNKDIAKEIYVSEKTVRNNASRIFKKINAGNRTEAAIYWSKRKILK</sequence>
<dbReference type="InterPro" id="IPR016032">
    <property type="entry name" value="Sig_transdc_resp-reg_C-effctor"/>
</dbReference>
<dbReference type="GO" id="GO:0006355">
    <property type="term" value="P:regulation of DNA-templated transcription"/>
    <property type="evidence" value="ECO:0007669"/>
    <property type="project" value="InterPro"/>
</dbReference>
<evidence type="ECO:0000256" key="5">
    <source>
        <dbReference type="PROSITE-ProRule" id="PRU00169"/>
    </source>
</evidence>
<dbReference type="PROSITE" id="PS00622">
    <property type="entry name" value="HTH_LUXR_1"/>
    <property type="match status" value="1"/>
</dbReference>
<evidence type="ECO:0000259" key="7">
    <source>
        <dbReference type="PROSITE" id="PS50110"/>
    </source>
</evidence>
<comment type="function">
    <text evidence="4">May play the central regulatory role in sporulation. It may be an element of the effector pathway responsible for the activation of sporulation genes in response to nutritional stress. Spo0A may act in concert with spo0H (a sigma factor) to control the expression of some genes that are critical to the sporulation process.</text>
</comment>
<dbReference type="PROSITE" id="PS50043">
    <property type="entry name" value="HTH_LUXR_2"/>
    <property type="match status" value="1"/>
</dbReference>
<protein>
    <recommendedName>
        <fullName evidence="1">Stage 0 sporulation protein A homolog</fullName>
    </recommendedName>
</protein>
<keyword evidence="2 5" id="KW-0597">Phosphoprotein</keyword>
<accession>A6TNJ5</accession>
<dbReference type="RefSeq" id="WP_012062801.1">
    <property type="nucleotide sequence ID" value="NC_009633.1"/>
</dbReference>
<dbReference type="SMART" id="SM00421">
    <property type="entry name" value="HTH_LUXR"/>
    <property type="match status" value="1"/>
</dbReference>
<evidence type="ECO:0000256" key="3">
    <source>
        <dbReference type="ARBA" id="ARBA00023125"/>
    </source>
</evidence>
<evidence type="ECO:0000256" key="2">
    <source>
        <dbReference type="ARBA" id="ARBA00022553"/>
    </source>
</evidence>
<dbReference type="InterPro" id="IPR011006">
    <property type="entry name" value="CheY-like_superfamily"/>
</dbReference>
<dbReference type="OrthoDB" id="9779069at2"/>
<dbReference type="STRING" id="293826.Amet_1584"/>
<feature type="domain" description="HTH luxR-type" evidence="6">
    <location>
        <begin position="144"/>
        <end position="209"/>
    </location>
</feature>
<reference evidence="9" key="1">
    <citation type="journal article" date="2016" name="Genome Announc.">
        <title>Complete genome sequence of Alkaliphilus metalliredigens strain QYMF, an alkaliphilic and metal-reducing bacterium isolated from borax-contaminated leachate ponds.</title>
        <authorList>
            <person name="Hwang C."/>
            <person name="Copeland A."/>
            <person name="Lucas S."/>
            <person name="Lapidus A."/>
            <person name="Barry K."/>
            <person name="Detter J.C."/>
            <person name="Glavina Del Rio T."/>
            <person name="Hammon N."/>
            <person name="Israni S."/>
            <person name="Dalin E."/>
            <person name="Tice H."/>
            <person name="Pitluck S."/>
            <person name="Chertkov O."/>
            <person name="Brettin T."/>
            <person name="Bruce D."/>
            <person name="Han C."/>
            <person name="Schmutz J."/>
            <person name="Larimer F."/>
            <person name="Land M.L."/>
            <person name="Hauser L."/>
            <person name="Kyrpides N."/>
            <person name="Mikhailova N."/>
            <person name="Ye Q."/>
            <person name="Zhou J."/>
            <person name="Richardson P."/>
            <person name="Fields M.W."/>
        </authorList>
    </citation>
    <scope>NUCLEOTIDE SEQUENCE [LARGE SCALE GENOMIC DNA]</scope>
    <source>
        <strain evidence="9">QYMF</strain>
    </source>
</reference>
<dbReference type="InterPro" id="IPR058245">
    <property type="entry name" value="NreC/VraR/RcsB-like_REC"/>
</dbReference>